<accession>A0A1I3FCU3</accession>
<sequence>MDFIKQPMEIESRSMEIIAPHLQAFNLDEKTTKVYSRIIHAAGDVEYAPIIRVGEGAIDAAIAALAGGCDIYTDVEMVRTGINKRKLASFGGQVHCLIADEKVAAAAKAEGITRSMAAMRTFGAALDGNIVAIGNAPTALFEVLRLIREEGVRPACVVGIPVGFVGAADSKQALAENGLVPYITVAGTKGGSPIAAAAINAMMYFINNERG</sequence>
<keyword evidence="3" id="KW-0169">Cobalamin biosynthesis</keyword>
<dbReference type="GO" id="GO:0009236">
    <property type="term" value="P:cobalamin biosynthetic process"/>
    <property type="evidence" value="ECO:0007669"/>
    <property type="project" value="UniProtKB-UniPathway"/>
</dbReference>
<evidence type="ECO:0000256" key="3">
    <source>
        <dbReference type="ARBA" id="ARBA00022573"/>
    </source>
</evidence>
<dbReference type="OrthoDB" id="9780708at2"/>
<dbReference type="InterPro" id="IPR003722">
    <property type="entry name" value="Cbl_synth_CobH/CbiC"/>
</dbReference>
<dbReference type="Gene3D" id="3.40.50.10230">
    <property type="entry name" value="Cobalamin biosynthesis CobH/CbiC, precorrin-8X methylmutase"/>
    <property type="match status" value="1"/>
</dbReference>
<comment type="pathway">
    <text evidence="1">Cofactor biosynthesis; adenosylcobalamin biosynthesis.</text>
</comment>
<evidence type="ECO:0000256" key="1">
    <source>
        <dbReference type="ARBA" id="ARBA00004953"/>
    </source>
</evidence>
<dbReference type="Pfam" id="PF02570">
    <property type="entry name" value="CbiC"/>
    <property type="match status" value="1"/>
</dbReference>
<name>A0A1I3FCU3_SELRU</name>
<gene>
    <name evidence="6" type="ORF">SAMN04487861_11429</name>
</gene>
<keyword evidence="4" id="KW-0413">Isomerase</keyword>
<evidence type="ECO:0000313" key="7">
    <source>
        <dbReference type="Proteomes" id="UP000183639"/>
    </source>
</evidence>
<dbReference type="SUPFAM" id="SSF63965">
    <property type="entry name" value="Precorrin-8X methylmutase CbiC/CobH"/>
    <property type="match status" value="1"/>
</dbReference>
<reference evidence="6 7" key="1">
    <citation type="submission" date="2016-10" db="EMBL/GenBank/DDBJ databases">
        <authorList>
            <person name="de Groot N.N."/>
        </authorList>
    </citation>
    <scope>NUCLEOTIDE SEQUENCE [LARGE SCALE GENOMIC DNA]</scope>
    <source>
        <strain evidence="6 7">Z108</strain>
    </source>
</reference>
<feature type="domain" description="Cobalamin biosynthesis precorrin-8X methylmutase CobH/CbiC" evidence="5">
    <location>
        <begin position="9"/>
        <end position="204"/>
    </location>
</feature>
<protein>
    <submittedName>
        <fullName evidence="6">Precorrin-8X methylmutase</fullName>
    </submittedName>
</protein>
<dbReference type="PANTHER" id="PTHR43588">
    <property type="entry name" value="COBALT-PRECORRIN-8 METHYLMUTASE"/>
    <property type="match status" value="1"/>
</dbReference>
<evidence type="ECO:0000259" key="5">
    <source>
        <dbReference type="Pfam" id="PF02570"/>
    </source>
</evidence>
<dbReference type="Proteomes" id="UP000183639">
    <property type="component" value="Unassembled WGS sequence"/>
</dbReference>
<dbReference type="InterPro" id="IPR036588">
    <property type="entry name" value="CobH/CbiC_sf"/>
</dbReference>
<proteinExistence type="inferred from homology"/>
<dbReference type="EMBL" id="FOQK01000014">
    <property type="protein sequence ID" value="SFI08974.1"/>
    <property type="molecule type" value="Genomic_DNA"/>
</dbReference>
<dbReference type="RefSeq" id="WP_075443948.1">
    <property type="nucleotide sequence ID" value="NZ_FOQK01000014.1"/>
</dbReference>
<evidence type="ECO:0000256" key="4">
    <source>
        <dbReference type="ARBA" id="ARBA00023235"/>
    </source>
</evidence>
<dbReference type="UniPathway" id="UPA00148"/>
<dbReference type="GO" id="GO:0016993">
    <property type="term" value="F:precorrin-8X methylmutase activity"/>
    <property type="evidence" value="ECO:0007669"/>
    <property type="project" value="InterPro"/>
</dbReference>
<evidence type="ECO:0000256" key="2">
    <source>
        <dbReference type="ARBA" id="ARBA00009774"/>
    </source>
</evidence>
<evidence type="ECO:0000313" key="6">
    <source>
        <dbReference type="EMBL" id="SFI08974.1"/>
    </source>
</evidence>
<dbReference type="PANTHER" id="PTHR43588:SF1">
    <property type="entry name" value="COBALT-PRECORRIN-8 METHYLMUTASE"/>
    <property type="match status" value="1"/>
</dbReference>
<dbReference type="AlphaFoldDB" id="A0A1I3FCU3"/>
<organism evidence="6 7">
    <name type="scientific">Selenomonas ruminantium</name>
    <dbReference type="NCBI Taxonomy" id="971"/>
    <lineage>
        <taxon>Bacteria</taxon>
        <taxon>Bacillati</taxon>
        <taxon>Bacillota</taxon>
        <taxon>Negativicutes</taxon>
        <taxon>Selenomonadales</taxon>
        <taxon>Selenomonadaceae</taxon>
        <taxon>Selenomonas</taxon>
    </lineage>
</organism>
<comment type="similarity">
    <text evidence="2">Belongs to the CobH/CbiC family.</text>
</comment>